<proteinExistence type="predicted"/>
<comment type="caution">
    <text evidence="2">The sequence shown here is derived from an EMBL/GenBank/DDBJ whole genome shotgun (WGS) entry which is preliminary data.</text>
</comment>
<organism evidence="2 3">
    <name type="scientific">Hondaea fermentalgiana</name>
    <dbReference type="NCBI Taxonomy" id="2315210"/>
    <lineage>
        <taxon>Eukaryota</taxon>
        <taxon>Sar</taxon>
        <taxon>Stramenopiles</taxon>
        <taxon>Bigyra</taxon>
        <taxon>Labyrinthulomycetes</taxon>
        <taxon>Thraustochytrida</taxon>
        <taxon>Thraustochytriidae</taxon>
        <taxon>Hondaea</taxon>
    </lineage>
</organism>
<accession>A0A2R5G4B9</accession>
<protein>
    <submittedName>
        <fullName evidence="2">Uncharacterized protein</fullName>
    </submittedName>
</protein>
<sequence length="512" mass="55678">MAAERADGPDHPLFGWRLSLPQHHVEHYGKNIRKRWLAHLGLDEERVSKVRESRRFVSYKHFRPACFAEKQAEDRQRRRLRILAECHDKTLEADLVERKTAAMTETEVLSLVVPDVDLKSNPHVRYYGTNVRSRWLAHLGLTEEQVAEVSECYRVVKAAGHNKSDGEDMEVNEKEAEDMASFRKSTSFGNFGQDKWSVARADPSSRSGNLSPEGVHPKVTRSPFSLRESWQWLRSASLPSSFSSSSFEDDAVTNTTSTAADELLDDSGASPSLAAAAVPSGDGAQKLMPCLCELVHGSSASSAPRGKCREVETADGPAHPHYGLRFELPAAHVEQYGLKLRSRWLARLGISEAQIAGVPMSKRKLCYAHFPEDCIMGVSSPWSSAAPASAAPPAPSSATSFSDSSSLSGASQVGASPKPMAQTEDQLAPRLHVLTACDSNTLPEDVVILRGPRRRKLALVVPVPVNAARRHASSLVSSPKPDAALCDPETAVKHLFALGAATAGSFDRPIAP</sequence>
<feature type="region of interest" description="Disordered" evidence="1">
    <location>
        <begin position="385"/>
        <end position="422"/>
    </location>
</feature>
<evidence type="ECO:0000313" key="3">
    <source>
        <dbReference type="Proteomes" id="UP000241890"/>
    </source>
</evidence>
<dbReference type="InParanoid" id="A0A2R5G4B9"/>
<name>A0A2R5G4B9_9STRA</name>
<reference evidence="2 3" key="1">
    <citation type="submission" date="2017-12" db="EMBL/GenBank/DDBJ databases">
        <title>Sequencing, de novo assembly and annotation of complete genome of a new Thraustochytrid species, strain FCC1311.</title>
        <authorList>
            <person name="Sedici K."/>
            <person name="Godart F."/>
            <person name="Aiese Cigliano R."/>
            <person name="Sanseverino W."/>
            <person name="Barakat M."/>
            <person name="Ortet P."/>
            <person name="Marechal E."/>
            <person name="Cagnac O."/>
            <person name="Amato A."/>
        </authorList>
    </citation>
    <scope>NUCLEOTIDE SEQUENCE [LARGE SCALE GENOMIC DNA]</scope>
</reference>
<keyword evidence="3" id="KW-1185">Reference proteome</keyword>
<gene>
    <name evidence="2" type="ORF">FCC1311_020852</name>
</gene>
<dbReference type="Proteomes" id="UP000241890">
    <property type="component" value="Unassembled WGS sequence"/>
</dbReference>
<evidence type="ECO:0000256" key="1">
    <source>
        <dbReference type="SAM" id="MobiDB-lite"/>
    </source>
</evidence>
<dbReference type="EMBL" id="BEYU01000016">
    <property type="protein sequence ID" value="GBG25866.1"/>
    <property type="molecule type" value="Genomic_DNA"/>
</dbReference>
<evidence type="ECO:0000313" key="2">
    <source>
        <dbReference type="EMBL" id="GBG25866.1"/>
    </source>
</evidence>
<feature type="compositionally biased region" description="Low complexity" evidence="1">
    <location>
        <begin position="396"/>
        <end position="411"/>
    </location>
</feature>
<dbReference type="AlphaFoldDB" id="A0A2R5G4B9"/>